<gene>
    <name evidence="3" type="ORF">MC378_01415</name>
</gene>
<dbReference type="GO" id="GO:0003677">
    <property type="term" value="F:DNA binding"/>
    <property type="evidence" value="ECO:0007669"/>
    <property type="project" value="InterPro"/>
</dbReference>
<keyword evidence="2" id="KW-0732">Signal</keyword>
<dbReference type="InterPro" id="IPR016032">
    <property type="entry name" value="Sig_transdc_resp-reg_C-effctor"/>
</dbReference>
<evidence type="ECO:0008006" key="5">
    <source>
        <dbReference type="Google" id="ProtNLM"/>
    </source>
</evidence>
<dbReference type="Proteomes" id="UP001139369">
    <property type="component" value="Unassembled WGS sequence"/>
</dbReference>
<protein>
    <recommendedName>
        <fullName evidence="5">Regulatory protein, luxR family</fullName>
    </recommendedName>
</protein>
<keyword evidence="1" id="KW-0812">Transmembrane</keyword>
<evidence type="ECO:0000256" key="1">
    <source>
        <dbReference type="SAM" id="Phobius"/>
    </source>
</evidence>
<dbReference type="SUPFAM" id="SSF46894">
    <property type="entry name" value="C-terminal effector domain of the bipartite response regulators"/>
    <property type="match status" value="1"/>
</dbReference>
<feature type="chain" id="PRO_5040909372" description="Regulatory protein, luxR family" evidence="2">
    <location>
        <begin position="24"/>
        <end position="530"/>
    </location>
</feature>
<evidence type="ECO:0000256" key="2">
    <source>
        <dbReference type="SAM" id="SignalP"/>
    </source>
</evidence>
<keyword evidence="4" id="KW-1185">Reference proteome</keyword>
<evidence type="ECO:0000313" key="3">
    <source>
        <dbReference type="EMBL" id="MCI2227805.1"/>
    </source>
</evidence>
<dbReference type="AlphaFoldDB" id="A0A9X2AK49"/>
<feature type="signal peptide" evidence="2">
    <location>
        <begin position="1"/>
        <end position="23"/>
    </location>
</feature>
<keyword evidence="1" id="KW-1133">Transmembrane helix</keyword>
<feature type="transmembrane region" description="Helical" evidence="1">
    <location>
        <begin position="342"/>
        <end position="359"/>
    </location>
</feature>
<sequence>MKSKKLSLFLLLNAVFLSITLHAQKPGSNKYLRYIDSADVKFYDFPSIANQFLDSIPKPLENNIKGHIAEYYNYKAAISSFLNNDAEVYHYNILSLKYAEKEKNYEMAGAASIELFYNFFNTDKDSIAYIYLEKAEKFYTLDKNKEGLIDVMQMRAFAEFNRENYKKSNALLIPKLDYYKSIKEDSFYYMYALFMLTSNYIHLNDDLNRKKYFKEFKKLESDTTISSSLYKTHKVTLNICMQHLHLGREELDSTFHYLKKVDAMRSSMNNSDKETHFKNYITYHEKNNNNEAKNNYIDSLKHYNEGLIEKNRDASFNINESLFETAQNLKTETKKKHLNRNWLIFFITLLVGLVVFIIFKYNKIREKFEEFSKRKKEYSFLQNNHEKLKVKVKGLENYIAEIKKEVKSISSITTINEQKNRIQELHKEIHHNSSVLLAKGENHLDLINELNVEFFNQMSIKHPELNSSEIIICYYLFMDFKSKEIAAFVNKSVRSIESKRYRIANKLNIKEKDYNLSEYLKETFKYTLPS</sequence>
<organism evidence="3 4">
    <name type="scientific">Polaribacter marinus</name>
    <dbReference type="NCBI Taxonomy" id="2916838"/>
    <lineage>
        <taxon>Bacteria</taxon>
        <taxon>Pseudomonadati</taxon>
        <taxon>Bacteroidota</taxon>
        <taxon>Flavobacteriia</taxon>
        <taxon>Flavobacteriales</taxon>
        <taxon>Flavobacteriaceae</taxon>
    </lineage>
</organism>
<name>A0A9X2AK49_9FLAO</name>
<dbReference type="RefSeq" id="WP_242176925.1">
    <property type="nucleotide sequence ID" value="NZ_JAKQYM010000001.1"/>
</dbReference>
<dbReference type="GO" id="GO:0006355">
    <property type="term" value="P:regulation of DNA-templated transcription"/>
    <property type="evidence" value="ECO:0007669"/>
    <property type="project" value="InterPro"/>
</dbReference>
<keyword evidence="1" id="KW-0472">Membrane</keyword>
<accession>A0A9X2AK49</accession>
<proteinExistence type="predicted"/>
<dbReference type="EMBL" id="JAKQYM010000001">
    <property type="protein sequence ID" value="MCI2227805.1"/>
    <property type="molecule type" value="Genomic_DNA"/>
</dbReference>
<comment type="caution">
    <text evidence="3">The sequence shown here is derived from an EMBL/GenBank/DDBJ whole genome shotgun (WGS) entry which is preliminary data.</text>
</comment>
<evidence type="ECO:0000313" key="4">
    <source>
        <dbReference type="Proteomes" id="UP001139369"/>
    </source>
</evidence>
<reference evidence="3" key="1">
    <citation type="submission" date="2022-02" db="EMBL/GenBank/DDBJ databases">
        <title>Polaribacter sp. MSW13, isolated from seawater.</title>
        <authorList>
            <person name="Kristyanto S."/>
            <person name="Jung J."/>
            <person name="Jeon C.O."/>
        </authorList>
    </citation>
    <scope>NUCLEOTIDE SEQUENCE</scope>
    <source>
        <strain evidence="3">MSW13</strain>
    </source>
</reference>